<dbReference type="GO" id="GO:0030170">
    <property type="term" value="F:pyridoxal phosphate binding"/>
    <property type="evidence" value="ECO:0007669"/>
    <property type="project" value="UniProtKB-UniRule"/>
</dbReference>
<dbReference type="InterPro" id="IPR011078">
    <property type="entry name" value="PyrdxlP_homeostasis"/>
</dbReference>
<evidence type="ECO:0000313" key="6">
    <source>
        <dbReference type="EMBL" id="AEJ62041.1"/>
    </source>
</evidence>
<name>G0GCH5_WINT7</name>
<dbReference type="Pfam" id="PF01168">
    <property type="entry name" value="Ala_racemase_N"/>
    <property type="match status" value="1"/>
</dbReference>
<dbReference type="Gene3D" id="3.20.20.10">
    <property type="entry name" value="Alanine racemase"/>
    <property type="match status" value="1"/>
</dbReference>
<gene>
    <name evidence="6" type="ordered locus">Spith_1782</name>
</gene>
<feature type="domain" description="Alanine racemase N-terminal" evidence="5">
    <location>
        <begin position="14"/>
        <end position="228"/>
    </location>
</feature>
<dbReference type="SUPFAM" id="SSF51419">
    <property type="entry name" value="PLP-binding barrel"/>
    <property type="match status" value="1"/>
</dbReference>
<accession>G0GCH5</accession>
<dbReference type="InterPro" id="IPR029066">
    <property type="entry name" value="PLP-binding_barrel"/>
</dbReference>
<dbReference type="HAMAP" id="MF_02087">
    <property type="entry name" value="PLP_homeostasis"/>
    <property type="match status" value="1"/>
</dbReference>
<evidence type="ECO:0000256" key="2">
    <source>
        <dbReference type="HAMAP-Rule" id="MF_02087"/>
    </source>
</evidence>
<dbReference type="NCBIfam" id="TIGR00044">
    <property type="entry name" value="YggS family pyridoxal phosphate-dependent enzyme"/>
    <property type="match status" value="1"/>
</dbReference>
<evidence type="ECO:0000256" key="1">
    <source>
        <dbReference type="ARBA" id="ARBA00022898"/>
    </source>
</evidence>
<dbReference type="InterPro" id="IPR001608">
    <property type="entry name" value="Ala_racemase_N"/>
</dbReference>
<dbReference type="OrthoDB" id="9804072at2"/>
<dbReference type="AlphaFoldDB" id="G0GCH5"/>
<evidence type="ECO:0000256" key="4">
    <source>
        <dbReference type="RuleBase" id="RU004514"/>
    </source>
</evidence>
<dbReference type="EMBL" id="CP002903">
    <property type="protein sequence ID" value="AEJ62041.1"/>
    <property type="molecule type" value="Genomic_DNA"/>
</dbReference>
<dbReference type="KEGG" id="stq:Spith_1782"/>
<dbReference type="PIRSF" id="PIRSF004848">
    <property type="entry name" value="YBL036c_PLPDEIII"/>
    <property type="match status" value="1"/>
</dbReference>
<dbReference type="STRING" id="869211.Spith_1782"/>
<dbReference type="CDD" id="cd00635">
    <property type="entry name" value="PLPDE_III_YBL036c_like"/>
    <property type="match status" value="1"/>
</dbReference>
<reference evidence="6 7" key="1">
    <citation type="submission" date="2011-06" db="EMBL/GenBank/DDBJ databases">
        <title>The complete genome of Spirochaeta thermophila DSM 6578.</title>
        <authorList>
            <consortium name="US DOE Joint Genome Institute (JGI-PGF)"/>
            <person name="Lucas S."/>
            <person name="Lapidus A."/>
            <person name="Bruce D."/>
            <person name="Goodwin L."/>
            <person name="Pitluck S."/>
            <person name="Peters L."/>
            <person name="Kyrpides N."/>
            <person name="Mavromatis K."/>
            <person name="Ivanova N."/>
            <person name="Mikailova N."/>
            <person name="Pagani I."/>
            <person name="Chertkov O."/>
            <person name="Detter J.C."/>
            <person name="Tapia R."/>
            <person name="Han C."/>
            <person name="Land M."/>
            <person name="Hauser L."/>
            <person name="Markowitz V."/>
            <person name="Cheng J.-F."/>
            <person name="Hugenholtz P."/>
            <person name="Woyke T."/>
            <person name="Wu D."/>
            <person name="Spring S."/>
            <person name="Merkhoffer B."/>
            <person name="Schneider S."/>
            <person name="Klenk H.-P."/>
            <person name="Eisen J.A."/>
        </authorList>
    </citation>
    <scope>NUCLEOTIDE SEQUENCE [LARGE SCALE GENOMIC DNA]</scope>
    <source>
        <strain evidence="7">ATCC 700085 / DSM 6578 / Z-1203</strain>
    </source>
</reference>
<dbReference type="HOGENOM" id="CLU_059988_1_0_12"/>
<sequence length="230" mass="25916">MREREEHIRRILDEVRERCVKAGRRPEEVRVMAVTKLHGPEAIADAYRAGIRLFGENRLQEAASKREAFPPDAELHLIGHLQRNKARKAVELFSCIHSVDRIPLIEALEKAWGDREGRLPVLVEVNLSGEETKYGFRTEEEVAQALERLAASPALEVRGFMTMAPYTDDERVIRAVFGGLRELASRMQKAFPSLPLAELSMGMSNDYPIAIEEGSTILRLGTVLFGERAP</sequence>
<dbReference type="RefSeq" id="WP_014625370.1">
    <property type="nucleotide sequence ID" value="NC_017583.1"/>
</dbReference>
<dbReference type="FunFam" id="3.20.20.10:FF:000018">
    <property type="entry name" value="Pyridoxal phosphate homeostasis protein"/>
    <property type="match status" value="1"/>
</dbReference>
<feature type="modified residue" description="N6-(pyridoxal phosphate)lysine" evidence="2 3">
    <location>
        <position position="36"/>
    </location>
</feature>
<comment type="function">
    <text evidence="2">Pyridoxal 5'-phosphate (PLP)-binding protein, which is involved in PLP homeostasis.</text>
</comment>
<protein>
    <recommendedName>
        <fullName evidence="2">Pyridoxal phosphate homeostasis protein</fullName>
        <shortName evidence="2">PLP homeostasis protein</shortName>
    </recommendedName>
</protein>
<dbReference type="PANTHER" id="PTHR10146">
    <property type="entry name" value="PROLINE SYNTHETASE CO-TRANSCRIBED BACTERIAL HOMOLOG PROTEIN"/>
    <property type="match status" value="1"/>
</dbReference>
<proteinExistence type="inferred from homology"/>
<comment type="similarity">
    <text evidence="2 4">Belongs to the pyridoxal phosphate-binding protein YggS/PROSC family.</text>
</comment>
<evidence type="ECO:0000256" key="3">
    <source>
        <dbReference type="PIRSR" id="PIRSR004848-1"/>
    </source>
</evidence>
<evidence type="ECO:0000313" key="7">
    <source>
        <dbReference type="Proteomes" id="UP000007254"/>
    </source>
</evidence>
<comment type="cofactor">
    <cofactor evidence="3">
        <name>pyridoxal 5'-phosphate</name>
        <dbReference type="ChEBI" id="CHEBI:597326"/>
    </cofactor>
</comment>
<keyword evidence="1 2" id="KW-0663">Pyridoxal phosphate</keyword>
<dbReference type="PANTHER" id="PTHR10146:SF14">
    <property type="entry name" value="PYRIDOXAL PHOSPHATE HOMEOSTASIS PROTEIN"/>
    <property type="match status" value="1"/>
</dbReference>
<organism evidence="6 7">
    <name type="scientific">Winmispira thermophila (strain ATCC 700085 / DSM 6578 / Z-1203)</name>
    <name type="common">Spirochaeta thermophila</name>
    <dbReference type="NCBI Taxonomy" id="869211"/>
    <lineage>
        <taxon>Bacteria</taxon>
        <taxon>Pseudomonadati</taxon>
        <taxon>Spirochaetota</taxon>
        <taxon>Spirochaetia</taxon>
        <taxon>Winmispirales</taxon>
        <taxon>Winmispiraceae</taxon>
        <taxon>Winmispira</taxon>
    </lineage>
</organism>
<dbReference type="Proteomes" id="UP000007254">
    <property type="component" value="Chromosome"/>
</dbReference>
<evidence type="ECO:0000259" key="5">
    <source>
        <dbReference type="Pfam" id="PF01168"/>
    </source>
</evidence>
<keyword evidence="7" id="KW-1185">Reference proteome</keyword>